<dbReference type="PROSITE" id="PS51892">
    <property type="entry name" value="SUBTILASE"/>
    <property type="match status" value="1"/>
</dbReference>
<name>A0ABT3WUN3_9BACL</name>
<dbReference type="InterPro" id="IPR023828">
    <property type="entry name" value="Peptidase_S8_Ser-AS"/>
</dbReference>
<dbReference type="Pfam" id="PF00082">
    <property type="entry name" value="Peptidase_S8"/>
    <property type="match status" value="1"/>
</dbReference>
<dbReference type="PANTHER" id="PTHR43806">
    <property type="entry name" value="PEPTIDASE S8"/>
    <property type="match status" value="1"/>
</dbReference>
<dbReference type="SUPFAM" id="SSF52743">
    <property type="entry name" value="Subtilisin-like"/>
    <property type="match status" value="1"/>
</dbReference>
<dbReference type="PROSITE" id="PS00136">
    <property type="entry name" value="SUBTILASE_ASP"/>
    <property type="match status" value="1"/>
</dbReference>
<evidence type="ECO:0000256" key="4">
    <source>
        <dbReference type="ARBA" id="ARBA00022670"/>
    </source>
</evidence>
<dbReference type="InterPro" id="IPR023827">
    <property type="entry name" value="Peptidase_S8_Asp-AS"/>
</dbReference>
<dbReference type="PRINTS" id="PR00723">
    <property type="entry name" value="SUBTILISIN"/>
</dbReference>
<evidence type="ECO:0000256" key="3">
    <source>
        <dbReference type="ARBA" id="ARBA00022525"/>
    </source>
</evidence>
<comment type="similarity">
    <text evidence="2 7 8">Belongs to the peptidase S8 family.</text>
</comment>
<keyword evidence="5 7" id="KW-0378">Hydrolase</keyword>
<gene>
    <name evidence="12" type="ORF">OS242_00230</name>
</gene>
<evidence type="ECO:0000256" key="10">
    <source>
        <dbReference type="SAM" id="SignalP"/>
    </source>
</evidence>
<evidence type="ECO:0000256" key="9">
    <source>
        <dbReference type="SAM" id="MobiDB-lite"/>
    </source>
</evidence>
<dbReference type="InterPro" id="IPR034084">
    <property type="entry name" value="Thermitase-like_dom"/>
</dbReference>
<evidence type="ECO:0000313" key="12">
    <source>
        <dbReference type="EMBL" id="MCX7568398.1"/>
    </source>
</evidence>
<evidence type="ECO:0000256" key="2">
    <source>
        <dbReference type="ARBA" id="ARBA00011073"/>
    </source>
</evidence>
<dbReference type="InterPro" id="IPR050131">
    <property type="entry name" value="Peptidase_S8_subtilisin-like"/>
</dbReference>
<dbReference type="PROSITE" id="PS00138">
    <property type="entry name" value="SUBTILASE_SER"/>
    <property type="match status" value="1"/>
</dbReference>
<reference evidence="12 13" key="1">
    <citation type="submission" date="2022-11" db="EMBL/GenBank/DDBJ databases">
        <title>Study of microbial diversity in lake waters.</title>
        <authorList>
            <person name="Zhang J."/>
        </authorList>
    </citation>
    <scope>NUCLEOTIDE SEQUENCE [LARGE SCALE GENOMIC DNA]</scope>
    <source>
        <strain evidence="12 13">DT12</strain>
    </source>
</reference>
<dbReference type="InterPro" id="IPR015500">
    <property type="entry name" value="Peptidase_S8_subtilisin-rel"/>
</dbReference>
<dbReference type="CDD" id="cd07484">
    <property type="entry name" value="Peptidases_S8_Thermitase_like"/>
    <property type="match status" value="1"/>
</dbReference>
<keyword evidence="3" id="KW-0964">Secreted</keyword>
<dbReference type="Proteomes" id="UP001208017">
    <property type="component" value="Unassembled WGS sequence"/>
</dbReference>
<dbReference type="EMBL" id="JAPMLT010000001">
    <property type="protein sequence ID" value="MCX7568398.1"/>
    <property type="molecule type" value="Genomic_DNA"/>
</dbReference>
<keyword evidence="13" id="KW-1185">Reference proteome</keyword>
<evidence type="ECO:0000256" key="8">
    <source>
        <dbReference type="RuleBase" id="RU003355"/>
    </source>
</evidence>
<feature type="region of interest" description="Disordered" evidence="9">
    <location>
        <begin position="228"/>
        <end position="251"/>
    </location>
</feature>
<dbReference type="InterPro" id="IPR000209">
    <property type="entry name" value="Peptidase_S8/S53_dom"/>
</dbReference>
<keyword evidence="10" id="KW-0732">Signal</keyword>
<accession>A0ABT3WUN3</accession>
<dbReference type="PANTHER" id="PTHR43806:SF11">
    <property type="entry name" value="CEREVISIN-RELATED"/>
    <property type="match status" value="1"/>
</dbReference>
<dbReference type="InterPro" id="IPR036852">
    <property type="entry name" value="Peptidase_S8/S53_dom_sf"/>
</dbReference>
<feature type="active site" description="Charge relay system" evidence="7">
    <location>
        <position position="409"/>
    </location>
</feature>
<dbReference type="RefSeq" id="WP_267149652.1">
    <property type="nucleotide sequence ID" value="NZ_JAPMLT010000001.1"/>
</dbReference>
<protein>
    <submittedName>
        <fullName evidence="12">S8 family peptidase</fullName>
    </submittedName>
</protein>
<comment type="caution">
    <text evidence="12">The sequence shown here is derived from an EMBL/GenBank/DDBJ whole genome shotgun (WGS) entry which is preliminary data.</text>
</comment>
<keyword evidence="6 7" id="KW-0720">Serine protease</keyword>
<feature type="active site" description="Charge relay system" evidence="7">
    <location>
        <position position="596"/>
    </location>
</feature>
<feature type="domain" description="Peptidase S8/S53" evidence="11">
    <location>
        <begin position="402"/>
        <end position="644"/>
    </location>
</feature>
<sequence length="661" mass="71156">MKRRARWGMITALTALLMTPFFVQDQAPFAARQSTPTPAKTPAKADARTAQIRALAAKKAQGNESVVAKDIARTASLCVRDCRTMLTEISNELGHAGTTAERLHVLKQHLSQHSQFVALTLTEDLNNPLQVGHPLRSDLLKQAHPFIVKDNFYVSDLYRKPQANDPKEKIGMTLGVPVLRGSQVVGSLTADVEMGHLMQVIRTQDDEMGTKTSLVGLDCYNEKIGAGTRGLQDQGGNSEAKGGVKTRQVSRKRAVSKVDGTAWRVSVTSKGDKARIHGQVVHGQVLVRFDQALTQEQITKMTGDIKGKLVRNHSRNNRHVYIFQSDTTSTADMIAYFRSQGARIAEAHTKLRQNTATVKEGETTAKERVIESPNDTFYGSNQWNLPLIGADKAWQISTGDPKVIIAVVDTGVDLDHPDLKGQLTEGWNAIDGSNVPQDDNGHGTHVAGVIAARTNNLEGIAGIDWAGKIMPIKTMGADGSGSVVDIADGVIWAVDHGATVVNLSLGEYSDSDYLHEAIRYAYDKGAVVLAAMGNDGIPEPSYPAAYPEAIAVAANDETTESATFSNFGPHCSVSAPGVAIPSTYPDRRYVALSGTSMATPHVAGLAALIRSVNPDLTPDQVREILEQTSDDLGPSGFDDYYGHGQINIGRALNAARETVKS</sequence>
<evidence type="ECO:0000313" key="13">
    <source>
        <dbReference type="Proteomes" id="UP001208017"/>
    </source>
</evidence>
<dbReference type="PROSITE" id="PS00137">
    <property type="entry name" value="SUBTILASE_HIS"/>
    <property type="match status" value="1"/>
</dbReference>
<feature type="active site" description="Charge relay system" evidence="7">
    <location>
        <position position="442"/>
    </location>
</feature>
<keyword evidence="4 7" id="KW-0645">Protease</keyword>
<evidence type="ECO:0000256" key="6">
    <source>
        <dbReference type="ARBA" id="ARBA00022825"/>
    </source>
</evidence>
<proteinExistence type="inferred from homology"/>
<evidence type="ECO:0000256" key="7">
    <source>
        <dbReference type="PROSITE-ProRule" id="PRU01240"/>
    </source>
</evidence>
<dbReference type="InterPro" id="IPR022398">
    <property type="entry name" value="Peptidase_S8_His-AS"/>
</dbReference>
<evidence type="ECO:0000259" key="11">
    <source>
        <dbReference type="Pfam" id="PF00082"/>
    </source>
</evidence>
<evidence type="ECO:0000256" key="1">
    <source>
        <dbReference type="ARBA" id="ARBA00004613"/>
    </source>
</evidence>
<feature type="chain" id="PRO_5046075287" evidence="10">
    <location>
        <begin position="24"/>
        <end position="661"/>
    </location>
</feature>
<dbReference type="Gene3D" id="3.40.50.200">
    <property type="entry name" value="Peptidase S8/S53 domain"/>
    <property type="match status" value="1"/>
</dbReference>
<organism evidence="12 13">
    <name type="scientific">Tumebacillus lacus</name>
    <dbReference type="NCBI Taxonomy" id="2995335"/>
    <lineage>
        <taxon>Bacteria</taxon>
        <taxon>Bacillati</taxon>
        <taxon>Bacillota</taxon>
        <taxon>Bacilli</taxon>
        <taxon>Bacillales</taxon>
        <taxon>Alicyclobacillaceae</taxon>
        <taxon>Tumebacillus</taxon>
    </lineage>
</organism>
<comment type="subcellular location">
    <subcellularLocation>
        <location evidence="1">Secreted</location>
    </subcellularLocation>
</comment>
<evidence type="ECO:0000256" key="5">
    <source>
        <dbReference type="ARBA" id="ARBA00022801"/>
    </source>
</evidence>
<feature type="signal peptide" evidence="10">
    <location>
        <begin position="1"/>
        <end position="23"/>
    </location>
</feature>